<gene>
    <name evidence="5" type="ORF">P9A14_02110</name>
</gene>
<proteinExistence type="predicted"/>
<dbReference type="InterPro" id="IPR051534">
    <property type="entry name" value="CBASS_pafABC_assoc_protein"/>
</dbReference>
<name>A0AAX3T8M6_9ACTN</name>
<dbReference type="RefSeq" id="WP_165630724.1">
    <property type="nucleotide sequence ID" value="NZ_CP121270.1"/>
</dbReference>
<dbReference type="Proteomes" id="UP001213504">
    <property type="component" value="Chromosome"/>
</dbReference>
<evidence type="ECO:0000259" key="4">
    <source>
        <dbReference type="PROSITE" id="PS51000"/>
    </source>
</evidence>
<organism evidence="5 6">
    <name type="scientific">Gordonia hongkongensis</name>
    <dbReference type="NCBI Taxonomy" id="1701090"/>
    <lineage>
        <taxon>Bacteria</taxon>
        <taxon>Bacillati</taxon>
        <taxon>Actinomycetota</taxon>
        <taxon>Actinomycetes</taxon>
        <taxon>Mycobacteriales</taxon>
        <taxon>Gordoniaceae</taxon>
        <taxon>Gordonia</taxon>
    </lineage>
</organism>
<evidence type="ECO:0000313" key="5">
    <source>
        <dbReference type="EMBL" id="WFP25345.1"/>
    </source>
</evidence>
<evidence type="ECO:0000256" key="2">
    <source>
        <dbReference type="ARBA" id="ARBA00023125"/>
    </source>
</evidence>
<dbReference type="InterPro" id="IPR013196">
    <property type="entry name" value="HTH_11"/>
</dbReference>
<dbReference type="AlphaFoldDB" id="A0AAX3T8M6"/>
<dbReference type="PROSITE" id="PS00894">
    <property type="entry name" value="HTH_DEOR_1"/>
    <property type="match status" value="1"/>
</dbReference>
<dbReference type="Pfam" id="PF13280">
    <property type="entry name" value="WYL"/>
    <property type="match status" value="1"/>
</dbReference>
<dbReference type="CDD" id="cd00090">
    <property type="entry name" value="HTH_ARSR"/>
    <property type="match status" value="1"/>
</dbReference>
<dbReference type="Pfam" id="PF08279">
    <property type="entry name" value="HTH_11"/>
    <property type="match status" value="1"/>
</dbReference>
<dbReference type="PROSITE" id="PS52050">
    <property type="entry name" value="WYL"/>
    <property type="match status" value="1"/>
</dbReference>
<keyword evidence="3" id="KW-0804">Transcription</keyword>
<dbReference type="InterPro" id="IPR001034">
    <property type="entry name" value="DeoR_HTH"/>
</dbReference>
<evidence type="ECO:0000256" key="1">
    <source>
        <dbReference type="ARBA" id="ARBA00023015"/>
    </source>
</evidence>
<dbReference type="InterPro" id="IPR036390">
    <property type="entry name" value="WH_DNA-bd_sf"/>
</dbReference>
<sequence length="334" mass="36738">MTTTTTRLLTLLSLLQTRREWSGSLLAERLGISDRTVRRDIDRLREMGYSIQASMGPDGGYRLVPGEDLPPLLFDDDQTIAVAVALHTASTSGAGIEEGATRALATIRQVLPSRLRHRLDALDVTAISDLPGTSTPMDVSPDTLFTLTNTIRAQEVLRFDYLPRGALPVDDSTTPPRRVEPHHIATSYGRWYLLGWDLDRADWRLFSVDRVLPRAPTGPRFTPREVPGGNVHEFVSARFKGQDVNEWPCRGTVILDLPARDVLPFAGDGAVRVIAENRCSLEIGSWSWGALAASFGRFETAMEVVEPPELIAAFATLAERYHLTAQTGTAPPAN</sequence>
<dbReference type="EMBL" id="CP121270">
    <property type="protein sequence ID" value="WFP25345.1"/>
    <property type="molecule type" value="Genomic_DNA"/>
</dbReference>
<dbReference type="GO" id="GO:0003677">
    <property type="term" value="F:DNA binding"/>
    <property type="evidence" value="ECO:0007669"/>
    <property type="project" value="UniProtKB-KW"/>
</dbReference>
<dbReference type="PANTHER" id="PTHR34580:SF3">
    <property type="entry name" value="PROTEIN PAFB"/>
    <property type="match status" value="1"/>
</dbReference>
<keyword evidence="1" id="KW-0805">Transcription regulation</keyword>
<feature type="domain" description="HTH deoR-type" evidence="4">
    <location>
        <begin position="4"/>
        <end position="59"/>
    </location>
</feature>
<dbReference type="InterPro" id="IPR026881">
    <property type="entry name" value="WYL_dom"/>
</dbReference>
<reference evidence="5" key="1">
    <citation type="submission" date="2023-04" db="EMBL/GenBank/DDBJ databases">
        <title>Complete genome sequence of a phthalic acid esters degrading bacterial strain.</title>
        <authorList>
            <person name="Weng L."/>
            <person name="Jia Y."/>
            <person name="Ren L."/>
        </authorList>
    </citation>
    <scope>NUCLEOTIDE SEQUENCE</scope>
    <source>
        <strain evidence="5">RL-LY01</strain>
    </source>
</reference>
<keyword evidence="2" id="KW-0238">DNA-binding</keyword>
<evidence type="ECO:0000313" key="6">
    <source>
        <dbReference type="Proteomes" id="UP001213504"/>
    </source>
</evidence>
<dbReference type="PANTHER" id="PTHR34580">
    <property type="match status" value="1"/>
</dbReference>
<dbReference type="InterPro" id="IPR011991">
    <property type="entry name" value="ArsR-like_HTH"/>
</dbReference>
<accession>A0AAX3T8M6</accession>
<dbReference type="InterPro" id="IPR036388">
    <property type="entry name" value="WH-like_DNA-bd_sf"/>
</dbReference>
<protein>
    <submittedName>
        <fullName evidence="5">WYL domain-containing protein</fullName>
    </submittedName>
</protein>
<dbReference type="InterPro" id="IPR018356">
    <property type="entry name" value="Tscrpt_reg_HTH_DeoR_CS"/>
</dbReference>
<dbReference type="Gene3D" id="1.10.10.10">
    <property type="entry name" value="Winged helix-like DNA-binding domain superfamily/Winged helix DNA-binding domain"/>
    <property type="match status" value="1"/>
</dbReference>
<dbReference type="SUPFAM" id="SSF46785">
    <property type="entry name" value="Winged helix' DNA-binding domain"/>
    <property type="match status" value="1"/>
</dbReference>
<evidence type="ECO:0000256" key="3">
    <source>
        <dbReference type="ARBA" id="ARBA00023163"/>
    </source>
</evidence>
<dbReference type="PROSITE" id="PS51000">
    <property type="entry name" value="HTH_DEOR_2"/>
    <property type="match status" value="1"/>
</dbReference>
<dbReference type="GO" id="GO:0003700">
    <property type="term" value="F:DNA-binding transcription factor activity"/>
    <property type="evidence" value="ECO:0007669"/>
    <property type="project" value="InterPro"/>
</dbReference>